<proteinExistence type="predicted"/>
<sequence>MLSTGGKSFSSSSSRRALQNPSQKSEAGRSPNNKTFWAPLVIEI</sequence>
<evidence type="ECO:0000313" key="3">
    <source>
        <dbReference type="Proteomes" id="UP000001396"/>
    </source>
</evidence>
<accession>D3BS84</accession>
<reference evidence="2 3" key="1">
    <citation type="journal article" date="2011" name="Genome Res.">
        <title>Phylogeny-wide analysis of social amoeba genomes highlights ancient origins for complex intercellular communication.</title>
        <authorList>
            <person name="Heidel A.J."/>
            <person name="Lawal H.M."/>
            <person name="Felder M."/>
            <person name="Schilde C."/>
            <person name="Helps N.R."/>
            <person name="Tunggal B."/>
            <person name="Rivero F."/>
            <person name="John U."/>
            <person name="Schleicher M."/>
            <person name="Eichinger L."/>
            <person name="Platzer M."/>
            <person name="Noegel A.A."/>
            <person name="Schaap P."/>
            <person name="Gloeckner G."/>
        </authorList>
    </citation>
    <scope>NUCLEOTIDE SEQUENCE [LARGE SCALE GENOMIC DNA]</scope>
    <source>
        <strain evidence="3">ATCC 26659 / Pp 5 / PN500</strain>
    </source>
</reference>
<dbReference type="GeneID" id="31366345"/>
<dbReference type="EMBL" id="ADBJ01000051">
    <property type="protein sequence ID" value="EFA75821.1"/>
    <property type="molecule type" value="Genomic_DNA"/>
</dbReference>
<gene>
    <name evidence="2" type="ORF">PPL_10876</name>
</gene>
<evidence type="ECO:0000256" key="1">
    <source>
        <dbReference type="SAM" id="MobiDB-lite"/>
    </source>
</evidence>
<comment type="caution">
    <text evidence="2">The sequence shown here is derived from an EMBL/GenBank/DDBJ whole genome shotgun (WGS) entry which is preliminary data.</text>
</comment>
<dbReference type="AlphaFoldDB" id="D3BS84"/>
<organism evidence="2 3">
    <name type="scientific">Heterostelium pallidum (strain ATCC 26659 / Pp 5 / PN500)</name>
    <name type="common">Cellular slime mold</name>
    <name type="synonym">Polysphondylium pallidum</name>
    <dbReference type="NCBI Taxonomy" id="670386"/>
    <lineage>
        <taxon>Eukaryota</taxon>
        <taxon>Amoebozoa</taxon>
        <taxon>Evosea</taxon>
        <taxon>Eumycetozoa</taxon>
        <taxon>Dictyostelia</taxon>
        <taxon>Acytosteliales</taxon>
        <taxon>Acytosteliaceae</taxon>
        <taxon>Heterostelium</taxon>
    </lineage>
</organism>
<dbReference type="InParanoid" id="D3BS84"/>
<feature type="region of interest" description="Disordered" evidence="1">
    <location>
        <begin position="1"/>
        <end position="33"/>
    </location>
</feature>
<feature type="compositionally biased region" description="Polar residues" evidence="1">
    <location>
        <begin position="15"/>
        <end position="33"/>
    </location>
</feature>
<name>D3BS84_HETP5</name>
<protein>
    <submittedName>
        <fullName evidence="2">Uncharacterized protein</fullName>
    </submittedName>
</protein>
<dbReference type="Proteomes" id="UP000001396">
    <property type="component" value="Unassembled WGS sequence"/>
</dbReference>
<dbReference type="RefSeq" id="XP_020427955.1">
    <property type="nucleotide sequence ID" value="XM_020581639.1"/>
</dbReference>
<keyword evidence="3" id="KW-1185">Reference proteome</keyword>
<evidence type="ECO:0000313" key="2">
    <source>
        <dbReference type="EMBL" id="EFA75821.1"/>
    </source>
</evidence>